<keyword evidence="5" id="KW-1185">Reference proteome</keyword>
<dbReference type="PANTHER" id="PTHR42776:SF27">
    <property type="entry name" value="DIPEPTIDYL PEPTIDASE FAMILY MEMBER 6"/>
    <property type="match status" value="1"/>
</dbReference>
<organism evidence="4 5">
    <name type="scientific">Kangiella aquimarina</name>
    <dbReference type="NCBI Taxonomy" id="261965"/>
    <lineage>
        <taxon>Bacteria</taxon>
        <taxon>Pseudomonadati</taxon>
        <taxon>Pseudomonadota</taxon>
        <taxon>Gammaproteobacteria</taxon>
        <taxon>Kangiellales</taxon>
        <taxon>Kangiellaceae</taxon>
        <taxon>Kangiella</taxon>
    </lineage>
</organism>
<dbReference type="Pfam" id="PF00326">
    <property type="entry name" value="Peptidase_S9"/>
    <property type="match status" value="1"/>
</dbReference>
<dbReference type="RefSeq" id="WP_018624192.1">
    <property type="nucleotide sequence ID" value="NZ_CP140158.1"/>
</dbReference>
<evidence type="ECO:0000313" key="5">
    <source>
        <dbReference type="Proteomes" id="UP001324185"/>
    </source>
</evidence>
<dbReference type="Proteomes" id="UP001324185">
    <property type="component" value="Chromosome"/>
</dbReference>
<dbReference type="PANTHER" id="PTHR42776">
    <property type="entry name" value="SERINE PEPTIDASE S9 FAMILY MEMBER"/>
    <property type="match status" value="1"/>
</dbReference>
<dbReference type="SUPFAM" id="SSF53474">
    <property type="entry name" value="alpha/beta-Hydrolases"/>
    <property type="match status" value="1"/>
</dbReference>
<name>A0ABZ0X6M5_9GAMM</name>
<evidence type="ECO:0000256" key="1">
    <source>
        <dbReference type="ARBA" id="ARBA00022801"/>
    </source>
</evidence>
<dbReference type="SUPFAM" id="SSF82171">
    <property type="entry name" value="DPP6 N-terminal domain-like"/>
    <property type="match status" value="1"/>
</dbReference>
<dbReference type="Gene3D" id="3.40.50.1820">
    <property type="entry name" value="alpha/beta hydrolase"/>
    <property type="match status" value="1"/>
</dbReference>
<accession>A0ABZ0X6M5</accession>
<dbReference type="InterPro" id="IPR001375">
    <property type="entry name" value="Peptidase_S9_cat"/>
</dbReference>
<reference evidence="4 5" key="1">
    <citation type="submission" date="2023-11" db="EMBL/GenBank/DDBJ databases">
        <title>MicrobeMod: A computational toolkit for identifying prokaryotic methylation and restriction-modification with nanopore sequencing.</title>
        <authorList>
            <person name="Crits-Christoph A."/>
            <person name="Kang S.C."/>
            <person name="Lee H."/>
            <person name="Ostrov N."/>
        </authorList>
    </citation>
    <scope>NUCLEOTIDE SEQUENCE [LARGE SCALE GENOMIC DNA]</scope>
    <source>
        <strain evidence="4 5">DSMZ 16071</strain>
    </source>
</reference>
<feature type="domain" description="Peptidase S9 prolyl oligopeptidase catalytic" evidence="3">
    <location>
        <begin position="443"/>
        <end position="654"/>
    </location>
</feature>
<evidence type="ECO:0000313" key="4">
    <source>
        <dbReference type="EMBL" id="WQG86164.1"/>
    </source>
</evidence>
<feature type="signal peptide" evidence="2">
    <location>
        <begin position="1"/>
        <end position="23"/>
    </location>
</feature>
<keyword evidence="2" id="KW-0732">Signal</keyword>
<evidence type="ECO:0000256" key="2">
    <source>
        <dbReference type="SAM" id="SignalP"/>
    </source>
</evidence>
<feature type="chain" id="PRO_5045663225" evidence="2">
    <location>
        <begin position="24"/>
        <end position="655"/>
    </location>
</feature>
<proteinExistence type="predicted"/>
<evidence type="ECO:0000259" key="3">
    <source>
        <dbReference type="Pfam" id="PF00326"/>
    </source>
</evidence>
<protein>
    <submittedName>
        <fullName evidence="4">Prolyl oligopeptidase family serine peptidase</fullName>
    </submittedName>
</protein>
<dbReference type="InterPro" id="IPR029058">
    <property type="entry name" value="AB_hydrolase_fold"/>
</dbReference>
<dbReference type="EMBL" id="CP140158">
    <property type="protein sequence ID" value="WQG86164.1"/>
    <property type="molecule type" value="Genomic_DNA"/>
</dbReference>
<gene>
    <name evidence="4" type="ORF">SR900_04540</name>
</gene>
<sequence length="655" mass="73661">MKQLFNLLITLAIALFVTGAAQSKIIPIEDFAKKSQFKSAKVSPDGEHIAFTYEDGSEVKLAVMNIADNKILSSFDVGDERAVEWFSWANNERVVMLAANITGWLDGASKEPLLLAGNIDGTKRNQLWDFQRSNIRFITRLKGDERHVLVGKSHWSDEGGVKLHRMNIYTGELFYITDSPKPVGGPDSRIVSVDVDLKEEPRVAVEYDPVDVNNISDDVTTLHVKDLKGNWTTLNLSVKHDGIPSVGGIGFNLTNDKFYFISNHDLEHEGVTGLFELDLKTRKIKFLHRHSDVDIKGGLYGAQGEVIGVTYEPGYPEYYYLNDDSVAKEVAFHKSLRASFKGQDIIMTAYSDDNKLAMVRTYSDKNPGDFFLFNRENNKAKYIASSMPHIKPELMASVEPFIMTARDGLKMYGQLTIPNGVSPKKLPLVVFPHGGPYGATDQWGFDWRAQLLANRGYLVLQLNYRGSGGYGKDFEEAGSGEWGAKMQDDLTDATLWAIEKGLADKDRVCIHGISYGGYASMQAVVKEPDLYKCSIPEAGPYEIDLQWAKADSFRNNKEAGENYKRYSFGSEQGVIKERSPVYHVDKLKAALLIVHGEKDVRVPIDNAYLLEEKLKEAGKEYDTFYREDGHGFQKVEYRIESFEKILDFLEEHIGE</sequence>
<keyword evidence="1" id="KW-0378">Hydrolase</keyword>